<gene>
    <name evidence="1" type="ORF">F2Y13_15465</name>
</gene>
<protein>
    <submittedName>
        <fullName evidence="1">Nucleotidyl transferase AbiEii/AbiGii toxin family protein</fullName>
    </submittedName>
</protein>
<dbReference type="InterPro" id="IPR014942">
    <property type="entry name" value="AbiEii"/>
</dbReference>
<dbReference type="AlphaFoldDB" id="A0A5B3FTA1"/>
<accession>A0A5B3FTA1</accession>
<evidence type="ECO:0000313" key="2">
    <source>
        <dbReference type="Proteomes" id="UP000323567"/>
    </source>
</evidence>
<sequence>MINQEYKERVRLLLRIIPIISAEECFAVHGGTAINLFVQNLPRYSVDIDLTYIPVEPREASLAHIKERLKAVKAKIEAAIPGIAIREVPNKLICTHNGHFVKVEVNDVKRGSIAPPVELPLCDLAQEDFGVFCKARIVPLSQLYGGKITAALDRQHPRDLFDVNLMLDYIKDFEEIKRGFIFCLLGSDRPILESLNPNFNDQRDALTNQFEGMSSTPFTYEQYEATRRRLVEYINSHLTPTDKAFLLGFEDGTPDWEASEYRDFQHYPSVQWKLLNIQKLKFRNQKKHEDGLRKLKTFFFGS</sequence>
<evidence type="ECO:0000313" key="1">
    <source>
        <dbReference type="EMBL" id="KAA2364411.1"/>
    </source>
</evidence>
<organism evidence="1 2">
    <name type="scientific">Alistipes shahii</name>
    <dbReference type="NCBI Taxonomy" id="328814"/>
    <lineage>
        <taxon>Bacteria</taxon>
        <taxon>Pseudomonadati</taxon>
        <taxon>Bacteroidota</taxon>
        <taxon>Bacteroidia</taxon>
        <taxon>Bacteroidales</taxon>
        <taxon>Rikenellaceae</taxon>
        <taxon>Alistipes</taxon>
    </lineage>
</organism>
<dbReference type="GO" id="GO:0016740">
    <property type="term" value="F:transferase activity"/>
    <property type="evidence" value="ECO:0007669"/>
    <property type="project" value="UniProtKB-KW"/>
</dbReference>
<keyword evidence="1" id="KW-0808">Transferase</keyword>
<dbReference type="Pfam" id="PF08843">
    <property type="entry name" value="AbiEii"/>
    <property type="match status" value="1"/>
</dbReference>
<reference evidence="1 2" key="1">
    <citation type="journal article" date="2019" name="Nat. Med.">
        <title>A library of human gut bacterial isolates paired with longitudinal multiomics data enables mechanistic microbiome research.</title>
        <authorList>
            <person name="Poyet M."/>
            <person name="Groussin M."/>
            <person name="Gibbons S.M."/>
            <person name="Avila-Pacheco J."/>
            <person name="Jiang X."/>
            <person name="Kearney S.M."/>
            <person name="Perrotta A.R."/>
            <person name="Berdy B."/>
            <person name="Zhao S."/>
            <person name="Lieberman T.D."/>
            <person name="Swanson P.K."/>
            <person name="Smith M."/>
            <person name="Roesemann S."/>
            <person name="Alexander J.E."/>
            <person name="Rich S.A."/>
            <person name="Livny J."/>
            <person name="Vlamakis H."/>
            <person name="Clish C."/>
            <person name="Bullock K."/>
            <person name="Deik A."/>
            <person name="Scott J."/>
            <person name="Pierce K.A."/>
            <person name="Xavier R.J."/>
            <person name="Alm E.J."/>
        </authorList>
    </citation>
    <scope>NUCLEOTIDE SEQUENCE [LARGE SCALE GENOMIC DNA]</scope>
    <source>
        <strain evidence="1 2">BIOML-A2</strain>
    </source>
</reference>
<dbReference type="RefSeq" id="WP_130062922.1">
    <property type="nucleotide sequence ID" value="NZ_VVXK01000042.1"/>
</dbReference>
<comment type="caution">
    <text evidence="1">The sequence shown here is derived from an EMBL/GenBank/DDBJ whole genome shotgun (WGS) entry which is preliminary data.</text>
</comment>
<proteinExistence type="predicted"/>
<name>A0A5B3FTA1_9BACT</name>
<dbReference type="Proteomes" id="UP000323567">
    <property type="component" value="Unassembled WGS sequence"/>
</dbReference>
<dbReference type="Gene3D" id="3.10.450.620">
    <property type="entry name" value="JHP933, nucleotidyltransferase-like core domain"/>
    <property type="match status" value="1"/>
</dbReference>
<dbReference type="EMBL" id="VVXK01000042">
    <property type="protein sequence ID" value="KAA2364411.1"/>
    <property type="molecule type" value="Genomic_DNA"/>
</dbReference>